<dbReference type="Gene3D" id="3.30.420.10">
    <property type="entry name" value="Ribonuclease H-like superfamily/Ribonuclease H"/>
    <property type="match status" value="1"/>
</dbReference>
<dbReference type="InterPro" id="IPR041588">
    <property type="entry name" value="Integrase_H2C2"/>
</dbReference>
<keyword evidence="7" id="KW-0511">Multifunctional enzyme</keyword>
<dbReference type="Gene3D" id="3.10.10.10">
    <property type="entry name" value="HIV Type 1 Reverse Transcriptase, subunit A, domain 1"/>
    <property type="match status" value="1"/>
</dbReference>
<evidence type="ECO:0000256" key="1">
    <source>
        <dbReference type="ARBA" id="ARBA00022679"/>
    </source>
</evidence>
<feature type="region of interest" description="Disordered" evidence="8">
    <location>
        <begin position="34"/>
        <end position="54"/>
    </location>
</feature>
<dbReference type="GO" id="GO:0006508">
    <property type="term" value="P:proteolysis"/>
    <property type="evidence" value="ECO:0007669"/>
    <property type="project" value="InterPro"/>
</dbReference>
<dbReference type="GO" id="GO:0015074">
    <property type="term" value="P:DNA integration"/>
    <property type="evidence" value="ECO:0007669"/>
    <property type="project" value="InterPro"/>
</dbReference>
<accession>A0A8T8SDU8</accession>
<dbReference type="Pfam" id="PF17921">
    <property type="entry name" value="Integrase_H2C2"/>
    <property type="match status" value="1"/>
</dbReference>
<keyword evidence="6" id="KW-0694">RNA-binding</keyword>
<dbReference type="PANTHER" id="PTHR37984">
    <property type="entry name" value="PROTEIN CBG26694"/>
    <property type="match status" value="1"/>
</dbReference>
<dbReference type="SUPFAM" id="SSF53098">
    <property type="entry name" value="Ribonuclease H-like"/>
    <property type="match status" value="1"/>
</dbReference>
<evidence type="ECO:0000256" key="2">
    <source>
        <dbReference type="ARBA" id="ARBA00022695"/>
    </source>
</evidence>
<dbReference type="CDD" id="cd00303">
    <property type="entry name" value="retropepsin_like"/>
    <property type="match status" value="1"/>
</dbReference>
<dbReference type="InterPro" id="IPR012337">
    <property type="entry name" value="RNaseH-like_sf"/>
</dbReference>
<dbReference type="InterPro" id="IPR043502">
    <property type="entry name" value="DNA/RNA_pol_sf"/>
</dbReference>
<comment type="caution">
    <text evidence="12">The sequence shown here is derived from an EMBL/GenBank/DDBJ whole genome shotgun (WGS) entry which is preliminary data.</text>
</comment>
<feature type="non-terminal residue" evidence="12">
    <location>
        <position position="1151"/>
    </location>
</feature>
<evidence type="ECO:0000256" key="5">
    <source>
        <dbReference type="ARBA" id="ARBA00022801"/>
    </source>
</evidence>
<dbReference type="InterPro" id="IPR050951">
    <property type="entry name" value="Retrovirus_Pol_polyprotein"/>
</dbReference>
<sequence length="1151" mass="125656">MRGDGEGAGLPLDLIPHGLSSRGVLPSPDALSATAANQAAFPPPPPPARSASATAPQIHFADRPQFWTSRTINADASGRLLAQPTRRTGVVVRMPPSSDIGTGQAHCRHAPMTTLVRLNDTNSSPISSLLDTGASLSSIDAGLLSRLGGTPTGSPLRVQGLGNVETLGWTTLTFFIPAKTDHGTDVNLECTLDFHVLPSFAPGLCLGLDFIEGLGVSIDASSSKARVRRYTFNVVEHLPKPFAKEAQLCSTAAVCLPARSMVWVPVDTGALAADVDYVLHPRLMTTRDESVTIAGPAALGNRDTKHILVGNHSSRTVHLDRRTPIADAVLANLGDRASSSPSDHRFDLGCPLPEAQVWTAAADPHAWRPEMEQENTDPPPLGEEAKAEEDISAAPLDFFEGVEDPVHALCRDAETVLVDDHFRVGVDSSGTPHPEVVALLRRHRDAFALDGRPGLIRGVEMEIPIVDGAELRSEPPRRASPEKRAKMDAALDQLLSWDIIEPAASPVSYPVLMVKQYDKWRFCVDYRNLNSATVSDRYPLPTTDAVFQTLQGKRWFSSLDAIRGYHQLPVAEKDRWKTSFVCHRGLFQYKTVPFGLKNAPAVFQRLMDRVLGALRWKTAVIYIDDVVAATATFEEHIATLDSILSSASQIGLKFSPSKCTFAVPSLTLLGRKVSGAGVAVWEERAKAVQELPRPRTLQDVYHALGLFGYYRAFVNGYAEIAAPLMSLTRGWRYESVGDRSRLIRVDGTPTSADRELVDWGDDQEHSFARLKRAISSPPVLAHPDPSRPYILYVDASKSAFAAALHQVFVDEESPSACAFPAAASPIPNFAPVPRDRWRSWLLADRYFGPMLRRLEASEGPDEGEWVVEEGVLVRRTDGKWALPEAALPTTLRVAHERGGHFGYSKTFLAVAKSFWRPRLSEAVRAWVAHCIACLMTKPRPRGGELDVEHDARLPFEKMSFDVVPGMPPLRGKDAVLFMADEFSRMILLEPCKSSIDAAGVAAILSNRVLRLGWRPRQLVTDSQAKLTGQVMQSLARSLGAELTPSSPYHQQANFVERSVQTMQTALRSMTAAGQAPWDRILVPAIELAFNSSPNTTTGHRPFDLVFIAHPDLAHAVFDADAARGAETFEDRLAAASDRLADAHRAIDEARA</sequence>
<evidence type="ECO:0008006" key="14">
    <source>
        <dbReference type="Google" id="ProtNLM"/>
    </source>
</evidence>
<dbReference type="Proteomes" id="UP000077521">
    <property type="component" value="Unassembled WGS sequence"/>
</dbReference>
<dbReference type="InterPro" id="IPR021109">
    <property type="entry name" value="Peptidase_aspartic_dom_sf"/>
</dbReference>
<dbReference type="InterPro" id="IPR001995">
    <property type="entry name" value="Peptidase_A2_cat"/>
</dbReference>
<evidence type="ECO:0000259" key="11">
    <source>
        <dbReference type="PROSITE" id="PS50994"/>
    </source>
</evidence>
<dbReference type="EMBL" id="LWDF02001610">
    <property type="protein sequence ID" value="KAE8237855.1"/>
    <property type="molecule type" value="Genomic_DNA"/>
</dbReference>
<evidence type="ECO:0000313" key="12">
    <source>
        <dbReference type="EMBL" id="KAE8237855.1"/>
    </source>
</evidence>
<dbReference type="CDD" id="cd01647">
    <property type="entry name" value="RT_LTR"/>
    <property type="match status" value="1"/>
</dbReference>
<evidence type="ECO:0000256" key="6">
    <source>
        <dbReference type="ARBA" id="ARBA00022884"/>
    </source>
</evidence>
<dbReference type="InterPro" id="IPR043128">
    <property type="entry name" value="Rev_trsase/Diguanyl_cyclase"/>
</dbReference>
<evidence type="ECO:0000259" key="10">
    <source>
        <dbReference type="PROSITE" id="PS50878"/>
    </source>
</evidence>
<dbReference type="GO" id="GO:0004190">
    <property type="term" value="F:aspartic-type endopeptidase activity"/>
    <property type="evidence" value="ECO:0007669"/>
    <property type="project" value="InterPro"/>
</dbReference>
<reference evidence="12" key="2">
    <citation type="journal article" date="2019" name="IMA Fungus">
        <title>Genome sequencing and comparison of five Tilletia species to identify candidate genes for the detection of regulated species infecting wheat.</title>
        <authorList>
            <person name="Nguyen H.D.T."/>
            <person name="Sultana T."/>
            <person name="Kesanakurti P."/>
            <person name="Hambleton S."/>
        </authorList>
    </citation>
    <scope>NUCLEOTIDE SEQUENCE</scope>
    <source>
        <strain evidence="12">DAOMC 236416</strain>
    </source>
</reference>
<dbReference type="InterPro" id="IPR041577">
    <property type="entry name" value="RT_RNaseH_2"/>
</dbReference>
<reference evidence="12" key="1">
    <citation type="submission" date="2016-04" db="EMBL/GenBank/DDBJ databases">
        <authorList>
            <person name="Nguyen H.D."/>
            <person name="Samba Siva P."/>
            <person name="Cullis J."/>
            <person name="Levesque C.A."/>
            <person name="Hambleton S."/>
        </authorList>
    </citation>
    <scope>NUCLEOTIDE SEQUENCE</scope>
    <source>
        <strain evidence="12">DAOMC 236416</strain>
    </source>
</reference>
<dbReference type="PANTHER" id="PTHR37984:SF5">
    <property type="entry name" value="PROTEIN NYNRIN-LIKE"/>
    <property type="match status" value="1"/>
</dbReference>
<dbReference type="InterPro" id="IPR036397">
    <property type="entry name" value="RNaseH_sf"/>
</dbReference>
<feature type="domain" description="Integrase catalytic" evidence="11">
    <location>
        <begin position="950"/>
        <end position="1109"/>
    </location>
</feature>
<evidence type="ECO:0000259" key="9">
    <source>
        <dbReference type="PROSITE" id="PS50175"/>
    </source>
</evidence>
<feature type="domain" description="Reverse transcriptase" evidence="10">
    <location>
        <begin position="493"/>
        <end position="673"/>
    </location>
</feature>
<dbReference type="Pfam" id="PF00078">
    <property type="entry name" value="RVT_1"/>
    <property type="match status" value="1"/>
</dbReference>
<dbReference type="Gene3D" id="1.10.340.70">
    <property type="match status" value="1"/>
</dbReference>
<dbReference type="PROSITE" id="PS50878">
    <property type="entry name" value="RT_POL"/>
    <property type="match status" value="1"/>
</dbReference>
<dbReference type="PROSITE" id="PS50994">
    <property type="entry name" value="INTEGRASE"/>
    <property type="match status" value="1"/>
</dbReference>
<keyword evidence="1" id="KW-0808">Transferase</keyword>
<keyword evidence="5" id="KW-0378">Hydrolase</keyword>
<dbReference type="Gene3D" id="2.40.70.10">
    <property type="entry name" value="Acid Proteases"/>
    <property type="match status" value="1"/>
</dbReference>
<evidence type="ECO:0000256" key="3">
    <source>
        <dbReference type="ARBA" id="ARBA00022722"/>
    </source>
</evidence>
<dbReference type="InterPro" id="IPR001584">
    <property type="entry name" value="Integrase_cat-core"/>
</dbReference>
<evidence type="ECO:0000313" key="13">
    <source>
        <dbReference type="Proteomes" id="UP000077521"/>
    </source>
</evidence>
<dbReference type="InterPro" id="IPR000477">
    <property type="entry name" value="RT_dom"/>
</dbReference>
<dbReference type="GO" id="GO:0004519">
    <property type="term" value="F:endonuclease activity"/>
    <property type="evidence" value="ECO:0007669"/>
    <property type="project" value="UniProtKB-KW"/>
</dbReference>
<keyword evidence="3" id="KW-0540">Nuclease</keyword>
<dbReference type="SUPFAM" id="SSF50630">
    <property type="entry name" value="Acid proteases"/>
    <property type="match status" value="1"/>
</dbReference>
<feature type="domain" description="Peptidase A2" evidence="9">
    <location>
        <begin position="126"/>
        <end position="162"/>
    </location>
</feature>
<keyword evidence="4" id="KW-0255">Endonuclease</keyword>
<proteinExistence type="predicted"/>
<dbReference type="FunFam" id="3.30.70.270:FF:000020">
    <property type="entry name" value="Transposon Tf2-6 polyprotein-like Protein"/>
    <property type="match status" value="1"/>
</dbReference>
<dbReference type="GO" id="GO:0003723">
    <property type="term" value="F:RNA binding"/>
    <property type="evidence" value="ECO:0007669"/>
    <property type="project" value="UniProtKB-KW"/>
</dbReference>
<evidence type="ECO:0000256" key="4">
    <source>
        <dbReference type="ARBA" id="ARBA00022759"/>
    </source>
</evidence>
<dbReference type="Gene3D" id="3.30.70.270">
    <property type="match status" value="2"/>
</dbReference>
<evidence type="ECO:0000256" key="7">
    <source>
        <dbReference type="ARBA" id="ARBA00023268"/>
    </source>
</evidence>
<dbReference type="GO" id="GO:0016779">
    <property type="term" value="F:nucleotidyltransferase activity"/>
    <property type="evidence" value="ECO:0007669"/>
    <property type="project" value="UniProtKB-KW"/>
</dbReference>
<name>A0A8T8SDU8_9BASI</name>
<keyword evidence="13" id="KW-1185">Reference proteome</keyword>
<gene>
    <name evidence="12" type="ORF">A4X13_0g8614</name>
</gene>
<protein>
    <recommendedName>
        <fullName evidence="14">Reverse transcriptase</fullName>
    </recommendedName>
</protein>
<dbReference type="Pfam" id="PF17919">
    <property type="entry name" value="RT_RNaseH_2"/>
    <property type="match status" value="1"/>
</dbReference>
<dbReference type="GO" id="GO:0005634">
    <property type="term" value="C:nucleus"/>
    <property type="evidence" value="ECO:0007669"/>
    <property type="project" value="UniProtKB-ARBA"/>
</dbReference>
<dbReference type="SUPFAM" id="SSF56672">
    <property type="entry name" value="DNA/RNA polymerases"/>
    <property type="match status" value="1"/>
</dbReference>
<dbReference type="PROSITE" id="PS50175">
    <property type="entry name" value="ASP_PROT_RETROV"/>
    <property type="match status" value="1"/>
</dbReference>
<dbReference type="Pfam" id="PF00665">
    <property type="entry name" value="rve"/>
    <property type="match status" value="1"/>
</dbReference>
<organism evidence="12 13">
    <name type="scientific">Tilletia indica</name>
    <dbReference type="NCBI Taxonomy" id="43049"/>
    <lineage>
        <taxon>Eukaryota</taxon>
        <taxon>Fungi</taxon>
        <taxon>Dikarya</taxon>
        <taxon>Basidiomycota</taxon>
        <taxon>Ustilaginomycotina</taxon>
        <taxon>Exobasidiomycetes</taxon>
        <taxon>Tilletiales</taxon>
        <taxon>Tilletiaceae</taxon>
        <taxon>Tilletia</taxon>
    </lineage>
</organism>
<dbReference type="AlphaFoldDB" id="A0A8T8SDU8"/>
<keyword evidence="2" id="KW-0548">Nucleotidyltransferase</keyword>
<evidence type="ECO:0000256" key="8">
    <source>
        <dbReference type="SAM" id="MobiDB-lite"/>
    </source>
</evidence>